<sequence>MALFCGLTGVFFNHTLQAFSVLAAITFILIWLIDTVIIVQKLGINLNTLYLTDKIMFNSLEIDPSRITKIKTENMYPDSIISKWKITAIRFTLDDNTDFYILGKPHSIFFYIKYIAGIFISYYAGWRKYKSGRQRSFTPLSGYFVKETSQTLHFLILKYPDLRLKVL</sequence>
<dbReference type="eggNOG" id="ENOG50300MT">
    <property type="taxonomic scope" value="Bacteria"/>
</dbReference>
<keyword evidence="1" id="KW-0812">Transmembrane</keyword>
<protein>
    <submittedName>
        <fullName evidence="2">Uncharacterized protein</fullName>
    </submittedName>
</protein>
<name>A0A085ZC51_9FLAO</name>
<organism evidence="2 3">
    <name type="scientific">Chryseobacterium luteum</name>
    <dbReference type="NCBI Taxonomy" id="421531"/>
    <lineage>
        <taxon>Bacteria</taxon>
        <taxon>Pseudomonadati</taxon>
        <taxon>Bacteroidota</taxon>
        <taxon>Flavobacteriia</taxon>
        <taxon>Flavobacteriales</taxon>
        <taxon>Weeksellaceae</taxon>
        <taxon>Chryseobacterium group</taxon>
        <taxon>Chryseobacterium</taxon>
    </lineage>
</organism>
<keyword evidence="1" id="KW-0472">Membrane</keyword>
<evidence type="ECO:0000313" key="3">
    <source>
        <dbReference type="Proteomes" id="UP000028703"/>
    </source>
</evidence>
<comment type="caution">
    <text evidence="2">The sequence shown here is derived from an EMBL/GenBank/DDBJ whole genome shotgun (WGS) entry which is preliminary data.</text>
</comment>
<dbReference type="STRING" id="421531.IX38_16105"/>
<dbReference type="AlphaFoldDB" id="A0A085ZC51"/>
<evidence type="ECO:0000313" key="2">
    <source>
        <dbReference type="EMBL" id="KFF02015.1"/>
    </source>
</evidence>
<dbReference type="Proteomes" id="UP000028703">
    <property type="component" value="Unassembled WGS sequence"/>
</dbReference>
<feature type="transmembrane region" description="Helical" evidence="1">
    <location>
        <begin position="108"/>
        <end position="126"/>
    </location>
</feature>
<reference evidence="2 3" key="1">
    <citation type="submission" date="2014-07" db="EMBL/GenBank/DDBJ databases">
        <title>Genome of Chryseobacterium luteum DSM 18605.</title>
        <authorList>
            <person name="Stropko S.J."/>
            <person name="Pipes S.E."/>
            <person name="Newman J.D."/>
        </authorList>
    </citation>
    <scope>NUCLEOTIDE SEQUENCE [LARGE SCALE GENOMIC DNA]</scope>
    <source>
        <strain evidence="2 3">DSM 18605</strain>
    </source>
</reference>
<accession>A0A085ZC51</accession>
<evidence type="ECO:0000256" key="1">
    <source>
        <dbReference type="SAM" id="Phobius"/>
    </source>
</evidence>
<proteinExistence type="predicted"/>
<dbReference type="EMBL" id="JPRO01000014">
    <property type="protein sequence ID" value="KFF02015.1"/>
    <property type="molecule type" value="Genomic_DNA"/>
</dbReference>
<keyword evidence="1" id="KW-1133">Transmembrane helix</keyword>
<keyword evidence="3" id="KW-1185">Reference proteome</keyword>
<gene>
    <name evidence="2" type="ORF">IX38_16105</name>
</gene>